<name>A0A2P5FPV9_TREOI</name>
<evidence type="ECO:0000313" key="2">
    <source>
        <dbReference type="Proteomes" id="UP000237000"/>
    </source>
</evidence>
<dbReference type="Proteomes" id="UP000237000">
    <property type="component" value="Unassembled WGS sequence"/>
</dbReference>
<accession>A0A2P5FPV9</accession>
<reference evidence="2" key="1">
    <citation type="submission" date="2016-06" db="EMBL/GenBank/DDBJ databases">
        <title>Parallel loss of symbiosis genes in relatives of nitrogen-fixing non-legume Parasponia.</title>
        <authorList>
            <person name="Van Velzen R."/>
            <person name="Holmer R."/>
            <person name="Bu F."/>
            <person name="Rutten L."/>
            <person name="Van Zeijl A."/>
            <person name="Liu W."/>
            <person name="Santuari L."/>
            <person name="Cao Q."/>
            <person name="Sharma T."/>
            <person name="Shen D."/>
            <person name="Roswanjaya Y."/>
            <person name="Wardhani T."/>
            <person name="Kalhor M.S."/>
            <person name="Jansen J."/>
            <person name="Van den Hoogen J."/>
            <person name="Gungor B."/>
            <person name="Hartog M."/>
            <person name="Hontelez J."/>
            <person name="Verver J."/>
            <person name="Yang W.-C."/>
            <person name="Schijlen E."/>
            <person name="Repin R."/>
            <person name="Schilthuizen M."/>
            <person name="Schranz E."/>
            <person name="Heidstra R."/>
            <person name="Miyata K."/>
            <person name="Fedorova E."/>
            <person name="Kohlen W."/>
            <person name="Bisseling T."/>
            <person name="Smit S."/>
            <person name="Geurts R."/>
        </authorList>
    </citation>
    <scope>NUCLEOTIDE SEQUENCE [LARGE SCALE GENOMIC DNA]</scope>
    <source>
        <strain evidence="2">cv. RG33-2</strain>
    </source>
</reference>
<dbReference type="InParanoid" id="A0A2P5FPV9"/>
<dbReference type="GO" id="GO:0034196">
    <property type="term" value="P:acylglycerol transport"/>
    <property type="evidence" value="ECO:0007669"/>
    <property type="project" value="InterPro"/>
</dbReference>
<protein>
    <submittedName>
        <fullName evidence="1">Uncharacterized protein</fullName>
    </submittedName>
</protein>
<dbReference type="EMBL" id="JXTC01000017">
    <property type="protein sequence ID" value="PON99806.1"/>
    <property type="molecule type" value="Genomic_DNA"/>
</dbReference>
<dbReference type="STRING" id="63057.A0A2P5FPV9"/>
<dbReference type="PANTHER" id="PTHR34954:SF3">
    <property type="entry name" value="EXPRESSED PROTEIN"/>
    <property type="match status" value="1"/>
</dbReference>
<keyword evidence="2" id="KW-1185">Reference proteome</keyword>
<comment type="caution">
    <text evidence="1">The sequence shown here is derived from an EMBL/GenBank/DDBJ whole genome shotgun (WGS) entry which is preliminary data.</text>
</comment>
<evidence type="ECO:0000313" key="1">
    <source>
        <dbReference type="EMBL" id="PON99806.1"/>
    </source>
</evidence>
<dbReference type="GO" id="GO:0009941">
    <property type="term" value="C:chloroplast envelope"/>
    <property type="evidence" value="ECO:0007669"/>
    <property type="project" value="TreeGrafter"/>
</dbReference>
<proteinExistence type="predicted"/>
<dbReference type="GO" id="GO:1990052">
    <property type="term" value="P:ER to chloroplast lipid transport"/>
    <property type="evidence" value="ECO:0007669"/>
    <property type="project" value="InterPro"/>
</dbReference>
<sequence length="187" mass="20984">MARLRTAMDSAFWDLDVATPRVFEGTAKAVPGEPFPMDGARASRALRMQQVSFLGNGFPLGIIPSYSPSSSKDLGSFALQSLLLKPATSNWWLGLIGQIRPKKLISSIKAEFRSDDADFPSFKDVAKHMLDKSLYSFGLSTQFSPTPSTSLKWSTEGHGDEERRRHKLMLFHKARIWIETYLLQITM</sequence>
<organism evidence="1 2">
    <name type="scientific">Trema orientale</name>
    <name type="common">Charcoal tree</name>
    <name type="synonym">Celtis orientalis</name>
    <dbReference type="NCBI Taxonomy" id="63057"/>
    <lineage>
        <taxon>Eukaryota</taxon>
        <taxon>Viridiplantae</taxon>
        <taxon>Streptophyta</taxon>
        <taxon>Embryophyta</taxon>
        <taxon>Tracheophyta</taxon>
        <taxon>Spermatophyta</taxon>
        <taxon>Magnoliopsida</taxon>
        <taxon>eudicotyledons</taxon>
        <taxon>Gunneridae</taxon>
        <taxon>Pentapetalae</taxon>
        <taxon>rosids</taxon>
        <taxon>fabids</taxon>
        <taxon>Rosales</taxon>
        <taxon>Cannabaceae</taxon>
        <taxon>Trema</taxon>
    </lineage>
</organism>
<gene>
    <name evidence="1" type="ORF">TorRG33x02_045710</name>
</gene>
<dbReference type="PANTHER" id="PTHR34954">
    <property type="entry name" value="EXPRESSED PROTEIN"/>
    <property type="match status" value="1"/>
</dbReference>
<dbReference type="GO" id="GO:0070300">
    <property type="term" value="F:phosphatidic acid binding"/>
    <property type="evidence" value="ECO:0007669"/>
    <property type="project" value="InterPro"/>
</dbReference>
<dbReference type="InterPro" id="IPR044160">
    <property type="entry name" value="TGD4-like"/>
</dbReference>
<dbReference type="OrthoDB" id="512148at2759"/>
<dbReference type="AlphaFoldDB" id="A0A2P5FPV9"/>